<dbReference type="Proteomes" id="UP000184516">
    <property type="component" value="Unassembled WGS sequence"/>
</dbReference>
<evidence type="ECO:0000313" key="2">
    <source>
        <dbReference type="Proteomes" id="UP000184516"/>
    </source>
</evidence>
<sequence length="184" mass="21272">MNILALLFSFFIFASCNSQNKNVNEATLKAKSKKLLKAFNHESKITSADFDTLIDLNYDAIKDFVIGYYGQSGTGLKNKIRVYLYDIKKHDYILNEQLSNLSNPTFYIDQKKITEFYIGNGGGSGSKLEWINGKWIVTKFFEVDENEIKTVWKVTYPLKKKTENWAKPFQFIPPKDILETIVKE</sequence>
<dbReference type="RefSeq" id="WP_073370986.1">
    <property type="nucleotide sequence ID" value="NZ_FQWB01000005.1"/>
</dbReference>
<protein>
    <submittedName>
        <fullName evidence="1">Uncharacterized protein</fullName>
    </submittedName>
</protein>
<dbReference type="InterPro" id="IPR058087">
    <property type="entry name" value="XAC2610_dom"/>
</dbReference>
<reference evidence="2" key="1">
    <citation type="submission" date="2016-11" db="EMBL/GenBank/DDBJ databases">
        <authorList>
            <person name="Varghese N."/>
            <person name="Submissions S."/>
        </authorList>
    </citation>
    <scope>NUCLEOTIDE SEQUENCE [LARGE SCALE GENOMIC DNA]</scope>
    <source>
        <strain evidence="2">DSM 19978</strain>
    </source>
</reference>
<name>A0A1M5LBB7_9FLAO</name>
<dbReference type="OrthoDB" id="680081at2"/>
<organism evidence="1 2">
    <name type="scientific">Flavobacterium fluvii</name>
    <dbReference type="NCBI Taxonomy" id="468056"/>
    <lineage>
        <taxon>Bacteria</taxon>
        <taxon>Pseudomonadati</taxon>
        <taxon>Bacteroidota</taxon>
        <taxon>Flavobacteriia</taxon>
        <taxon>Flavobacteriales</taxon>
        <taxon>Flavobacteriaceae</taxon>
        <taxon>Flavobacterium</taxon>
    </lineage>
</organism>
<keyword evidence="2" id="KW-1185">Reference proteome</keyword>
<gene>
    <name evidence="1" type="ORF">SAMN05443549_105146</name>
</gene>
<proteinExistence type="predicted"/>
<dbReference type="AlphaFoldDB" id="A0A1M5LBB7"/>
<dbReference type="NCBIfam" id="NF047539">
    <property type="entry name" value="XAC2610_fam"/>
    <property type="match status" value="1"/>
</dbReference>
<accession>A0A1M5LBB7</accession>
<evidence type="ECO:0000313" key="1">
    <source>
        <dbReference type="EMBL" id="SHG62286.1"/>
    </source>
</evidence>
<dbReference type="EMBL" id="FQWB01000005">
    <property type="protein sequence ID" value="SHG62286.1"/>
    <property type="molecule type" value="Genomic_DNA"/>
</dbReference>